<organism evidence="2 3">
    <name type="scientific">Leptobacterium flavescens</name>
    <dbReference type="NCBI Taxonomy" id="472055"/>
    <lineage>
        <taxon>Bacteria</taxon>
        <taxon>Pseudomonadati</taxon>
        <taxon>Bacteroidota</taxon>
        <taxon>Flavobacteriia</taxon>
        <taxon>Flavobacteriales</taxon>
        <taxon>Flavobacteriaceae</taxon>
        <taxon>Leptobacterium</taxon>
    </lineage>
</organism>
<evidence type="ECO:0000313" key="2">
    <source>
        <dbReference type="EMBL" id="NER15298.1"/>
    </source>
</evidence>
<sequence>MKKLLFIAVFFLGWQSYAQENIDDLLASGVNDARRFTQSYLDPATEGIVYNLNNGWFNSGKAKKLFGFEISIVANASFVKDENKSFVLDVNDYENLRFQDGSTSREVSTAFGDIEGITVVAEGPLPGAVDDAVFELPTGLGSADINFVPSAFIQGSIGLIKGTELKARYFPKVETDDVNAGLFGFGIQHEITSWLPADKLFPVAISGLIAYTNLDGTYDFTSTSIVSGQDQRLENSTSTWLFQLIGSTKLPVFNVYGGIGYINGKSETDLKGTFNVQSGVLGNQTLVDPFSIENKVTGVRGTVGVRLKLGFFRINADYTLAEYDNVSLALSFGFR</sequence>
<dbReference type="InterPro" id="IPR046495">
    <property type="entry name" value="DUF6588"/>
</dbReference>
<dbReference type="Proteomes" id="UP000468581">
    <property type="component" value="Unassembled WGS sequence"/>
</dbReference>
<gene>
    <name evidence="2" type="ORF">GWK08_17715</name>
</gene>
<dbReference type="AlphaFoldDB" id="A0A6P0UTF9"/>
<accession>A0A6P0UTF9</accession>
<dbReference type="EMBL" id="JAABOO010000004">
    <property type="protein sequence ID" value="NER15298.1"/>
    <property type="molecule type" value="Genomic_DNA"/>
</dbReference>
<evidence type="ECO:0000313" key="3">
    <source>
        <dbReference type="Proteomes" id="UP000468581"/>
    </source>
</evidence>
<dbReference type="RefSeq" id="WP_163608585.1">
    <property type="nucleotide sequence ID" value="NZ_JAABOO010000004.1"/>
</dbReference>
<keyword evidence="1" id="KW-0732">Signal</keyword>
<feature type="chain" id="PRO_5027086535" evidence="1">
    <location>
        <begin position="19"/>
        <end position="335"/>
    </location>
</feature>
<dbReference type="Pfam" id="PF20230">
    <property type="entry name" value="DUF6588"/>
    <property type="match status" value="1"/>
</dbReference>
<name>A0A6P0UTF9_9FLAO</name>
<proteinExistence type="predicted"/>
<keyword evidence="3" id="KW-1185">Reference proteome</keyword>
<protein>
    <submittedName>
        <fullName evidence="2">Uncharacterized protein</fullName>
    </submittedName>
</protein>
<comment type="caution">
    <text evidence="2">The sequence shown here is derived from an EMBL/GenBank/DDBJ whole genome shotgun (WGS) entry which is preliminary data.</text>
</comment>
<feature type="signal peptide" evidence="1">
    <location>
        <begin position="1"/>
        <end position="18"/>
    </location>
</feature>
<reference evidence="2 3" key="1">
    <citation type="submission" date="2020-01" db="EMBL/GenBank/DDBJ databases">
        <title>Leptobacterium flavescens.</title>
        <authorList>
            <person name="Wang G."/>
        </authorList>
    </citation>
    <scope>NUCLEOTIDE SEQUENCE [LARGE SCALE GENOMIC DNA]</scope>
    <source>
        <strain evidence="2 3">KCTC 22160</strain>
    </source>
</reference>
<evidence type="ECO:0000256" key="1">
    <source>
        <dbReference type="SAM" id="SignalP"/>
    </source>
</evidence>